<dbReference type="Pfam" id="PF13561">
    <property type="entry name" value="adh_short_C2"/>
    <property type="match status" value="1"/>
</dbReference>
<organism evidence="2 3">
    <name type="scientific">Candidatus Pristimantibacillus lignocellulolyticus</name>
    <dbReference type="NCBI Taxonomy" id="2994561"/>
    <lineage>
        <taxon>Bacteria</taxon>
        <taxon>Bacillati</taxon>
        <taxon>Bacillota</taxon>
        <taxon>Bacilli</taxon>
        <taxon>Bacillales</taxon>
        <taxon>Paenibacillaceae</taxon>
        <taxon>Candidatus Pristimantibacillus</taxon>
    </lineage>
</organism>
<dbReference type="NCBIfam" id="NF005559">
    <property type="entry name" value="PRK07231.1"/>
    <property type="match status" value="1"/>
</dbReference>
<dbReference type="InterPro" id="IPR036291">
    <property type="entry name" value="NAD(P)-bd_dom_sf"/>
</dbReference>
<name>A0A9J6ZKF1_9BACL</name>
<evidence type="ECO:0000313" key="3">
    <source>
        <dbReference type="Proteomes" id="UP001056756"/>
    </source>
</evidence>
<reference evidence="2" key="1">
    <citation type="submission" date="2022-05" db="EMBL/GenBank/DDBJ databases">
        <title>Novel bacterial taxa in a minimal lignocellulolytic consortium and its capacity to transform plastics disclosed by genome-resolved metagenomics.</title>
        <authorList>
            <person name="Rodriguez C.A.D."/>
            <person name="Diaz-Garcia L."/>
            <person name="Herrera K."/>
            <person name="Tarazona N.A."/>
            <person name="Sproer C."/>
            <person name="Overmann J."/>
            <person name="Jimenez D.J."/>
        </authorList>
    </citation>
    <scope>NUCLEOTIDE SEQUENCE</scope>
    <source>
        <strain evidence="2">MAG5</strain>
    </source>
</reference>
<dbReference type="PRINTS" id="PR00080">
    <property type="entry name" value="SDRFAMILY"/>
</dbReference>
<dbReference type="InterPro" id="IPR002347">
    <property type="entry name" value="SDR_fam"/>
</dbReference>
<dbReference type="KEGG" id="plig:NAG76_09685"/>
<dbReference type="CDD" id="cd05233">
    <property type="entry name" value="SDR_c"/>
    <property type="match status" value="1"/>
</dbReference>
<keyword evidence="1" id="KW-0560">Oxidoreductase</keyword>
<dbReference type="Proteomes" id="UP001056756">
    <property type="component" value="Chromosome"/>
</dbReference>
<dbReference type="EMBL" id="CP097899">
    <property type="protein sequence ID" value="URN96463.1"/>
    <property type="molecule type" value="Genomic_DNA"/>
</dbReference>
<sequence>MGRVKGKVALITGGASGIGLSAATLLAQEGAKVVIADFNVDAAVEAATSLKSQGFEASGVFLDAGKEESIKEAVEFTVATYGTINVLHNNVGLTNLRKDLDVINMDLEEWDHLMDVNLKSVLLGSRFALPHMIKAGGGSIINTASMAGFAGDITRTAYGASKGAVVNLTKYIAAQYGKHKIRCNGVAPGLILTPAAEKNMPPAVLEIFAKFNALPYHGEADDIGYTVLFLASDESKFITGQTIQVEGGHYGNNPTIADFSEYMFQAQANK</sequence>
<gene>
    <name evidence="2" type="ORF">NAG76_09685</name>
</gene>
<dbReference type="PANTHER" id="PTHR42820:SF1">
    <property type="entry name" value="SHORT-CHAIN DEHYDROGENASE_REDUCTASE FAMILY PROTEIN"/>
    <property type="match status" value="1"/>
</dbReference>
<accession>A0A9J6ZKF1</accession>
<dbReference type="PANTHER" id="PTHR42820">
    <property type="entry name" value="SHORT-CHAIN DEHYDROGENASE REDUCTASE"/>
    <property type="match status" value="1"/>
</dbReference>
<dbReference type="AlphaFoldDB" id="A0A9J6ZKF1"/>
<dbReference type="FunFam" id="3.40.50.720:FF:000084">
    <property type="entry name" value="Short-chain dehydrogenase reductase"/>
    <property type="match status" value="1"/>
</dbReference>
<dbReference type="GO" id="GO:0016491">
    <property type="term" value="F:oxidoreductase activity"/>
    <property type="evidence" value="ECO:0007669"/>
    <property type="project" value="UniProtKB-KW"/>
</dbReference>
<dbReference type="PRINTS" id="PR00081">
    <property type="entry name" value="GDHRDH"/>
</dbReference>
<dbReference type="GO" id="GO:0008206">
    <property type="term" value="P:bile acid metabolic process"/>
    <property type="evidence" value="ECO:0007669"/>
    <property type="project" value="UniProtKB-ARBA"/>
</dbReference>
<proteinExistence type="predicted"/>
<dbReference type="Gene3D" id="3.40.50.720">
    <property type="entry name" value="NAD(P)-binding Rossmann-like Domain"/>
    <property type="match status" value="1"/>
</dbReference>
<protein>
    <submittedName>
        <fullName evidence="2">SDR family oxidoreductase</fullName>
    </submittedName>
</protein>
<dbReference type="SUPFAM" id="SSF51735">
    <property type="entry name" value="NAD(P)-binding Rossmann-fold domains"/>
    <property type="match status" value="1"/>
</dbReference>
<evidence type="ECO:0000256" key="1">
    <source>
        <dbReference type="ARBA" id="ARBA00023002"/>
    </source>
</evidence>
<evidence type="ECO:0000313" key="2">
    <source>
        <dbReference type="EMBL" id="URN96463.1"/>
    </source>
</evidence>